<feature type="domain" description="Radical SAM core" evidence="4">
    <location>
        <begin position="1"/>
        <end position="242"/>
    </location>
</feature>
<dbReference type="InterPro" id="IPR010723">
    <property type="entry name" value="HemN_C"/>
</dbReference>
<keyword evidence="3" id="KW-0411">Iron-sulfur</keyword>
<evidence type="ECO:0000259" key="4">
    <source>
        <dbReference type="PROSITE" id="PS51918"/>
    </source>
</evidence>
<keyword evidence="3" id="KW-0963">Cytoplasm</keyword>
<keyword evidence="3" id="KW-0949">S-adenosyl-L-methionine</keyword>
<dbReference type="InterPro" id="IPR034505">
    <property type="entry name" value="Coproporphyrinogen-III_oxidase"/>
</dbReference>
<dbReference type="PANTHER" id="PTHR13932:SF5">
    <property type="entry name" value="RADICAL S-ADENOSYL METHIONINE DOMAIN-CONTAINING PROTEIN 1, MITOCHONDRIAL"/>
    <property type="match status" value="1"/>
</dbReference>
<dbReference type="SMART" id="SM00729">
    <property type="entry name" value="Elp3"/>
    <property type="match status" value="1"/>
</dbReference>
<dbReference type="CDD" id="cd01335">
    <property type="entry name" value="Radical_SAM"/>
    <property type="match status" value="1"/>
</dbReference>
<dbReference type="PROSITE" id="PS51918">
    <property type="entry name" value="RADICAL_SAM"/>
    <property type="match status" value="1"/>
</dbReference>
<dbReference type="GO" id="GO:0006779">
    <property type="term" value="P:porphyrin-containing compound biosynthetic process"/>
    <property type="evidence" value="ECO:0007669"/>
    <property type="project" value="InterPro"/>
</dbReference>
<dbReference type="GO" id="GO:0005737">
    <property type="term" value="C:cytoplasm"/>
    <property type="evidence" value="ECO:0007669"/>
    <property type="project" value="UniProtKB-SubCell"/>
</dbReference>
<evidence type="ECO:0000256" key="3">
    <source>
        <dbReference type="RuleBase" id="RU364116"/>
    </source>
</evidence>
<evidence type="ECO:0000256" key="2">
    <source>
        <dbReference type="ARBA" id="ARBA00017228"/>
    </source>
</evidence>
<keyword evidence="6" id="KW-1185">Reference proteome</keyword>
<dbReference type="EMBL" id="JWMF01000007">
    <property type="protein sequence ID" value="KJY50159.1"/>
    <property type="molecule type" value="Genomic_DNA"/>
</dbReference>
<evidence type="ECO:0000313" key="6">
    <source>
        <dbReference type="Proteomes" id="UP000033567"/>
    </source>
</evidence>
<dbReference type="Gene3D" id="3.80.30.20">
    <property type="entry name" value="tm_1862 like domain"/>
    <property type="match status" value="1"/>
</dbReference>
<sequence>MGSYQVYIHVPFCMRRCGYCDFNTYTARDLGGGASREHYADLAIQEMRMVRDWQTSRGLIEPPVSTIFFGGGTPTILPAQDLVRMVEAVADLWGLSPGAEITTEANPDTVDRTYLEQLLRGGINRVSFGMQSAVPSVLATLDRTHTPANVTTDVAAAQDLGLRASVDLIYGTPGERLEDWRTSLQAALDLGVDHVSAYALTLEPTTKMGRAVRRGQLPAPDDDDEAAKYEMADDMLSQAGLNWYEISNWARPGQESRHNLGYWHNVDWAGIGPGAHSHYRGLDGQDTGMAPVDAAREQEPMPSVSPGFRATGTAAVQDADPGARWWLSPEPGLGERRARAIRSWDIAHPRDWAAAMDAGHVPWQDAELLGFRQDLEETVMLALRLPEGLGLDRLTRQAGRPADPKILRDLVDQGLLLPLRDRIQVTRRGRLLNDLVIDQVLDAVGIR</sequence>
<comment type="similarity">
    <text evidence="1">Belongs to the anaerobic coproporphyrinogen-III oxidase family. HemW subfamily.</text>
</comment>
<evidence type="ECO:0000256" key="1">
    <source>
        <dbReference type="ARBA" id="ARBA00006100"/>
    </source>
</evidence>
<dbReference type="AlphaFoldDB" id="A0A0F4KVX7"/>
<keyword evidence="3" id="KW-0004">4Fe-4S</keyword>
<dbReference type="Pfam" id="PF06969">
    <property type="entry name" value="HemN_C"/>
    <property type="match status" value="1"/>
</dbReference>
<gene>
    <name evidence="5" type="ORF">JF70_08440</name>
</gene>
<dbReference type="Proteomes" id="UP000033567">
    <property type="component" value="Unassembled WGS sequence"/>
</dbReference>
<dbReference type="PATRIC" id="fig|1684.5.peg.890"/>
<keyword evidence="3" id="KW-0479">Metal-binding</keyword>
<name>A0A0F4KVX7_9BIFI</name>
<keyword evidence="3" id="KW-0349">Heme</keyword>
<keyword evidence="3" id="KW-0143">Chaperone</keyword>
<dbReference type="Pfam" id="PF04055">
    <property type="entry name" value="Radical_SAM"/>
    <property type="match status" value="1"/>
</dbReference>
<dbReference type="PANTHER" id="PTHR13932">
    <property type="entry name" value="COPROPORPHYRINIGEN III OXIDASE"/>
    <property type="match status" value="1"/>
</dbReference>
<organism evidence="5 6">
    <name type="scientific">Bifidobacterium mellis</name>
    <dbReference type="NCBI Taxonomy" id="1293823"/>
    <lineage>
        <taxon>Bacteria</taxon>
        <taxon>Bacillati</taxon>
        <taxon>Actinomycetota</taxon>
        <taxon>Actinomycetes</taxon>
        <taxon>Bifidobacteriales</taxon>
        <taxon>Bifidobacteriaceae</taxon>
        <taxon>Bifidobacterium</taxon>
    </lineage>
</organism>
<dbReference type="SFLD" id="SFLDG01082">
    <property type="entry name" value="B12-binding_domain_containing"/>
    <property type="match status" value="1"/>
</dbReference>
<dbReference type="SFLD" id="SFLDF00562">
    <property type="entry name" value="HemN-like__clustered_with_heat"/>
    <property type="match status" value="1"/>
</dbReference>
<accession>A0A0F4KVX7</accession>
<dbReference type="GO" id="GO:0046872">
    <property type="term" value="F:metal ion binding"/>
    <property type="evidence" value="ECO:0007669"/>
    <property type="project" value="UniProtKB-UniRule"/>
</dbReference>
<dbReference type="GO" id="GO:0051539">
    <property type="term" value="F:4 iron, 4 sulfur cluster binding"/>
    <property type="evidence" value="ECO:0007669"/>
    <property type="project" value="UniProtKB-UniRule"/>
</dbReference>
<dbReference type="InterPro" id="IPR004559">
    <property type="entry name" value="HemW-like"/>
</dbReference>
<comment type="subcellular location">
    <subcellularLocation>
        <location evidence="3">Cytoplasm</location>
    </subcellularLocation>
</comment>
<dbReference type="SUPFAM" id="SSF102114">
    <property type="entry name" value="Radical SAM enzymes"/>
    <property type="match status" value="1"/>
</dbReference>
<reference evidence="5 6" key="1">
    <citation type="submission" date="2014-12" db="EMBL/GenBank/DDBJ databases">
        <title>Comparative genomics of the lactic acid bacteria isolated from the honey bee gut.</title>
        <authorList>
            <person name="Ellegaard K.M."/>
            <person name="Tamarit D."/>
            <person name="Javelind E."/>
            <person name="Olofsson T."/>
            <person name="Andersson S.G."/>
            <person name="Vasquez A."/>
        </authorList>
    </citation>
    <scope>NUCLEOTIDE SEQUENCE [LARGE SCALE GENOMIC DNA]</scope>
    <source>
        <strain evidence="5 6">Bin7</strain>
    </source>
</reference>
<dbReference type="GO" id="GO:0004109">
    <property type="term" value="F:coproporphyrinogen oxidase activity"/>
    <property type="evidence" value="ECO:0007669"/>
    <property type="project" value="InterPro"/>
</dbReference>
<comment type="caution">
    <text evidence="5">The sequence shown here is derived from an EMBL/GenBank/DDBJ whole genome shotgun (WGS) entry which is preliminary data.</text>
</comment>
<dbReference type="InterPro" id="IPR007197">
    <property type="entry name" value="rSAM"/>
</dbReference>
<dbReference type="InterPro" id="IPR023404">
    <property type="entry name" value="rSAM_horseshoe"/>
</dbReference>
<comment type="function">
    <text evidence="3">Probably acts as a heme chaperone, transferring heme to an unknown acceptor. Binds one molecule of heme per monomer, possibly covalently. Binds 1 [4Fe-4S] cluster. The cluster is coordinated with 3 cysteines and an exchangeable S-adenosyl-L-methionine.</text>
</comment>
<evidence type="ECO:0000313" key="5">
    <source>
        <dbReference type="EMBL" id="KJY50159.1"/>
    </source>
</evidence>
<dbReference type="InterPro" id="IPR006638">
    <property type="entry name" value="Elp3/MiaA/NifB-like_rSAM"/>
</dbReference>
<dbReference type="NCBIfam" id="TIGR00539">
    <property type="entry name" value="hemN_rel"/>
    <property type="match status" value="1"/>
</dbReference>
<protein>
    <recommendedName>
        <fullName evidence="2 3">Heme chaperone HemW</fullName>
    </recommendedName>
</protein>
<dbReference type="RefSeq" id="WP_082069391.1">
    <property type="nucleotide sequence ID" value="NZ_KQ033885.1"/>
</dbReference>
<proteinExistence type="inferred from homology"/>
<dbReference type="SFLD" id="SFLDS00029">
    <property type="entry name" value="Radical_SAM"/>
    <property type="match status" value="1"/>
</dbReference>
<dbReference type="InterPro" id="IPR058240">
    <property type="entry name" value="rSAM_sf"/>
</dbReference>
<keyword evidence="3" id="KW-0408">Iron</keyword>
<dbReference type="SFLD" id="SFLDG01065">
    <property type="entry name" value="anaerobic_coproporphyrinogen-I"/>
    <property type="match status" value="1"/>
</dbReference>